<dbReference type="OrthoDB" id="766141at2"/>
<keyword evidence="1" id="KW-1133">Transmembrane helix</keyword>
<evidence type="ECO:0000313" key="3">
    <source>
        <dbReference type="Proteomes" id="UP000315540"/>
    </source>
</evidence>
<gene>
    <name evidence="2" type="ORF">FHK87_06465</name>
</gene>
<dbReference type="EMBL" id="VFWZ01000002">
    <property type="protein sequence ID" value="TPN87227.1"/>
    <property type="molecule type" value="Genomic_DNA"/>
</dbReference>
<keyword evidence="3" id="KW-1185">Reference proteome</keyword>
<name>A0A504J8N1_9FLAO</name>
<protein>
    <submittedName>
        <fullName evidence="2">Zinc-ribbon domain-containing protein</fullName>
    </submittedName>
</protein>
<keyword evidence="1" id="KW-0812">Transmembrane</keyword>
<feature type="transmembrane region" description="Helical" evidence="1">
    <location>
        <begin position="75"/>
        <end position="101"/>
    </location>
</feature>
<accession>A0A504J8N1</accession>
<dbReference type="AlphaFoldDB" id="A0A504J8N1"/>
<evidence type="ECO:0000256" key="1">
    <source>
        <dbReference type="SAM" id="Phobius"/>
    </source>
</evidence>
<comment type="caution">
    <text evidence="2">The sequence shown here is derived from an EMBL/GenBank/DDBJ whole genome shotgun (WGS) entry which is preliminary data.</text>
</comment>
<evidence type="ECO:0000313" key="2">
    <source>
        <dbReference type="EMBL" id="TPN87227.1"/>
    </source>
</evidence>
<organism evidence="2 3">
    <name type="scientific">Aquimarina algicola</name>
    <dbReference type="NCBI Taxonomy" id="2589995"/>
    <lineage>
        <taxon>Bacteria</taxon>
        <taxon>Pseudomonadati</taxon>
        <taxon>Bacteroidota</taxon>
        <taxon>Flavobacteriia</taxon>
        <taxon>Flavobacteriales</taxon>
        <taxon>Flavobacteriaceae</taxon>
        <taxon>Aquimarina</taxon>
    </lineage>
</organism>
<dbReference type="RefSeq" id="WP_140591713.1">
    <property type="nucleotide sequence ID" value="NZ_VFWZ01000002.1"/>
</dbReference>
<proteinExistence type="predicted"/>
<sequence length="262" mass="30618">MNGAECSFCKNRDTFMVTTFGKYFHLFWIPLFPVSRTSVAECQHCKRTFREREFTSEMLRALQKLNKKIPVKRPLWHSIGGILALVPIVLIIGLFLFSLIYHTINPSAAKKLTKHEDVRKEWIDKDFKQLDTSITYQTDSISTYLSNCMSYTIESDVDMDKIRYYSKSNNNKVLVLLKIRDIKKIKAGYRKEFIKAVEICLDEYTKATFDEYFIGVQGKYNTVLVKTPTDADLKGRFADKYKLITFYNDEEVDQIPMLDTIQ</sequence>
<keyword evidence="1" id="KW-0472">Membrane</keyword>
<dbReference type="Proteomes" id="UP000315540">
    <property type="component" value="Unassembled WGS sequence"/>
</dbReference>
<reference evidence="2 3" key="1">
    <citation type="submission" date="2019-06" db="EMBL/GenBank/DDBJ databases">
        <authorList>
            <person name="Meng X."/>
        </authorList>
    </citation>
    <scope>NUCLEOTIDE SEQUENCE [LARGE SCALE GENOMIC DNA]</scope>
    <source>
        <strain evidence="2 3">M625</strain>
    </source>
</reference>